<sequence>MRRFSIFFIFLIIIMSFNSYSIGFNKSLDMAQMTGKDILVFFYRPSDLIWQGFSTNFFNSANLDRLTKEYVLVFLNYDKYINLVYHYSINDPNVLLIIDSKANEIDRIKIDHVPSDQNSFIKAIKDLRESSENLYQLKRKERRYPDNYYYKYRLSQKYLERNKLKKSELMLIDTINLFPTYKKAYISLASLYRMTGNFNEALSILNVAQKLDYENNIVHIEKAKTYFESGDMTKAIKELESIVRPDRETLFEKDLLKVYIYSVLGNRGQAEKALDDVEDFAKISIYTKYAREFFEERFD</sequence>
<evidence type="ECO:0000256" key="1">
    <source>
        <dbReference type="PROSITE-ProRule" id="PRU00339"/>
    </source>
</evidence>
<reference evidence="2 3" key="1">
    <citation type="submission" date="2017-11" db="EMBL/GenBank/DDBJ databases">
        <title>Genome-resolved metagenomics identifies genetic mobility, metabolic interactions, and unexpected diversity in perchlorate-reducing communities.</title>
        <authorList>
            <person name="Barnum T.P."/>
            <person name="Figueroa I.A."/>
            <person name="Carlstrom C.I."/>
            <person name="Lucas L.N."/>
            <person name="Engelbrektson A.L."/>
            <person name="Coates J.D."/>
        </authorList>
    </citation>
    <scope>NUCLEOTIDE SEQUENCE [LARGE SCALE GENOMIC DNA]</scope>
    <source>
        <strain evidence="2">BM706</strain>
    </source>
</reference>
<dbReference type="InterPro" id="IPR011990">
    <property type="entry name" value="TPR-like_helical_dom_sf"/>
</dbReference>
<gene>
    <name evidence="2" type="ORF">C0601_06470</name>
</gene>
<comment type="caution">
    <text evidence="2">The sequence shown here is derived from an EMBL/GenBank/DDBJ whole genome shotgun (WGS) entry which is preliminary data.</text>
</comment>
<dbReference type="Gene3D" id="1.25.40.10">
    <property type="entry name" value="Tetratricopeptide repeat domain"/>
    <property type="match status" value="1"/>
</dbReference>
<evidence type="ECO:0000313" key="2">
    <source>
        <dbReference type="EMBL" id="PLX17669.1"/>
    </source>
</evidence>
<accession>A0A2N5ZG93</accession>
<name>A0A2N5ZG93_MUIH1</name>
<protein>
    <submittedName>
        <fullName evidence="2">Uncharacterized protein</fullName>
    </submittedName>
</protein>
<evidence type="ECO:0000313" key="3">
    <source>
        <dbReference type="Proteomes" id="UP000234857"/>
    </source>
</evidence>
<proteinExistence type="predicted"/>
<organism evidence="2 3">
    <name type="scientific">Muiribacterium halophilum</name>
    <dbReference type="NCBI Taxonomy" id="2053465"/>
    <lineage>
        <taxon>Bacteria</taxon>
        <taxon>Candidatus Muiribacteriota</taxon>
        <taxon>Candidatus Muiribacteriia</taxon>
        <taxon>Candidatus Muiribacteriales</taxon>
        <taxon>Candidatus Muiribacteriaceae</taxon>
        <taxon>Candidatus Muiribacterium</taxon>
    </lineage>
</organism>
<dbReference type="SUPFAM" id="SSF48452">
    <property type="entry name" value="TPR-like"/>
    <property type="match status" value="1"/>
</dbReference>
<feature type="repeat" description="TPR" evidence="1">
    <location>
        <begin position="182"/>
        <end position="215"/>
    </location>
</feature>
<dbReference type="PROSITE" id="PS50005">
    <property type="entry name" value="TPR"/>
    <property type="match status" value="1"/>
</dbReference>
<dbReference type="InterPro" id="IPR019734">
    <property type="entry name" value="TPR_rpt"/>
</dbReference>
<dbReference type="EMBL" id="PKTG01000083">
    <property type="protein sequence ID" value="PLX17669.1"/>
    <property type="molecule type" value="Genomic_DNA"/>
</dbReference>
<dbReference type="AlphaFoldDB" id="A0A2N5ZG93"/>
<keyword evidence="1" id="KW-0802">TPR repeat</keyword>
<dbReference type="Proteomes" id="UP000234857">
    <property type="component" value="Unassembled WGS sequence"/>
</dbReference>